<dbReference type="GO" id="GO:0005737">
    <property type="term" value="C:cytoplasm"/>
    <property type="evidence" value="ECO:0007669"/>
    <property type="project" value="UniProtKB-SubCell"/>
</dbReference>
<keyword evidence="12" id="KW-1185">Reference proteome</keyword>
<evidence type="ECO:0000256" key="8">
    <source>
        <dbReference type="ARBA" id="ARBA00031737"/>
    </source>
</evidence>
<reference evidence="11 12" key="1">
    <citation type="submission" date="2020-07" db="EMBL/GenBank/DDBJ databases">
        <title>Sequencing the genomes of 1000 actinobacteria strains.</title>
        <authorList>
            <person name="Klenk H.-P."/>
        </authorList>
    </citation>
    <scope>NUCLEOTIDE SEQUENCE [LARGE SCALE GENOMIC DNA]</scope>
    <source>
        <strain evidence="11 12">DSM 18448</strain>
    </source>
</reference>
<keyword evidence="7" id="KW-0131">Cell cycle</keyword>
<gene>
    <name evidence="11" type="ORF">F4554_005772</name>
</gene>
<feature type="region of interest" description="Disordered" evidence="10">
    <location>
        <begin position="1"/>
        <end position="25"/>
    </location>
</feature>
<organism evidence="11 12">
    <name type="scientific">Actinopolymorpha rutila</name>
    <dbReference type="NCBI Taxonomy" id="446787"/>
    <lineage>
        <taxon>Bacteria</taxon>
        <taxon>Bacillati</taxon>
        <taxon>Actinomycetota</taxon>
        <taxon>Actinomycetes</taxon>
        <taxon>Propionibacteriales</taxon>
        <taxon>Actinopolymorphaceae</taxon>
        <taxon>Actinopolymorpha</taxon>
    </lineage>
</organism>
<dbReference type="GO" id="GO:0051301">
    <property type="term" value="P:cell division"/>
    <property type="evidence" value="ECO:0007669"/>
    <property type="project" value="UniProtKB-KW"/>
</dbReference>
<evidence type="ECO:0000256" key="5">
    <source>
        <dbReference type="ARBA" id="ARBA00022618"/>
    </source>
</evidence>
<dbReference type="Proteomes" id="UP000579605">
    <property type="component" value="Unassembled WGS sequence"/>
</dbReference>
<comment type="subcellular location">
    <subcellularLocation>
        <location evidence="1">Cytoplasm</location>
    </subcellularLocation>
</comment>
<evidence type="ECO:0000313" key="11">
    <source>
        <dbReference type="EMBL" id="NYH93134.1"/>
    </source>
</evidence>
<evidence type="ECO:0000313" key="12">
    <source>
        <dbReference type="Proteomes" id="UP000579605"/>
    </source>
</evidence>
<feature type="coiled-coil region" evidence="9">
    <location>
        <begin position="39"/>
        <end position="80"/>
    </location>
</feature>
<comment type="caution">
    <text evidence="11">The sequence shown here is derived from an EMBL/GenBank/DDBJ whole genome shotgun (WGS) entry which is preliminary data.</text>
</comment>
<dbReference type="PANTHER" id="PTHR35794:SF2">
    <property type="entry name" value="CELL DIVISION PROTEIN DIVIVA"/>
    <property type="match status" value="1"/>
</dbReference>
<keyword evidence="4" id="KW-0963">Cytoplasm</keyword>
<evidence type="ECO:0000256" key="7">
    <source>
        <dbReference type="ARBA" id="ARBA00023306"/>
    </source>
</evidence>
<dbReference type="EMBL" id="JACBZH010000001">
    <property type="protein sequence ID" value="NYH93134.1"/>
    <property type="molecule type" value="Genomic_DNA"/>
</dbReference>
<evidence type="ECO:0000256" key="4">
    <source>
        <dbReference type="ARBA" id="ARBA00022490"/>
    </source>
</evidence>
<evidence type="ECO:0000256" key="6">
    <source>
        <dbReference type="ARBA" id="ARBA00023054"/>
    </source>
</evidence>
<feature type="region of interest" description="Disordered" evidence="10">
    <location>
        <begin position="198"/>
        <end position="257"/>
    </location>
</feature>
<evidence type="ECO:0000256" key="1">
    <source>
        <dbReference type="ARBA" id="ARBA00004496"/>
    </source>
</evidence>
<name>A0A852ZJH5_9ACTN</name>
<keyword evidence="6 9" id="KW-0175">Coiled coil</keyword>
<accession>A0A852ZJH5</accession>
<feature type="compositionally biased region" description="Basic and acidic residues" evidence="10">
    <location>
        <begin position="223"/>
        <end position="257"/>
    </location>
</feature>
<proteinExistence type="inferred from homology"/>
<dbReference type="RefSeq" id="WP_179790668.1">
    <property type="nucleotide sequence ID" value="NZ_BAAARR010000036.1"/>
</dbReference>
<dbReference type="PANTHER" id="PTHR35794">
    <property type="entry name" value="CELL DIVISION PROTEIN DIVIVA"/>
    <property type="match status" value="1"/>
</dbReference>
<feature type="compositionally biased region" description="Basic and acidic residues" evidence="10">
    <location>
        <begin position="1"/>
        <end position="10"/>
    </location>
</feature>
<dbReference type="Gene3D" id="6.10.250.660">
    <property type="match status" value="1"/>
</dbReference>
<dbReference type="Pfam" id="PF05103">
    <property type="entry name" value="DivIVA"/>
    <property type="match status" value="1"/>
</dbReference>
<evidence type="ECO:0000256" key="2">
    <source>
        <dbReference type="ARBA" id="ARBA00009008"/>
    </source>
</evidence>
<dbReference type="InterPro" id="IPR007793">
    <property type="entry name" value="DivIVA_fam"/>
</dbReference>
<comment type="similarity">
    <text evidence="2">Belongs to the DivIVA family.</text>
</comment>
<dbReference type="NCBIfam" id="TIGR03544">
    <property type="entry name" value="DivI1A_domain"/>
    <property type="match status" value="1"/>
</dbReference>
<protein>
    <recommendedName>
        <fullName evidence="3">Cell wall synthesis protein Wag31</fullName>
    </recommendedName>
    <alternativeName>
        <fullName evidence="8">Antigen 84</fullName>
    </alternativeName>
</protein>
<dbReference type="AlphaFoldDB" id="A0A852ZJH5"/>
<keyword evidence="5 11" id="KW-0132">Cell division</keyword>
<evidence type="ECO:0000256" key="10">
    <source>
        <dbReference type="SAM" id="MobiDB-lite"/>
    </source>
</evidence>
<evidence type="ECO:0000256" key="3">
    <source>
        <dbReference type="ARBA" id="ARBA00018787"/>
    </source>
</evidence>
<evidence type="ECO:0000256" key="9">
    <source>
        <dbReference type="SAM" id="Coils"/>
    </source>
</evidence>
<dbReference type="InterPro" id="IPR019933">
    <property type="entry name" value="DivIVA_domain"/>
</dbReference>
<sequence length="257" mass="28301">MSDFPREPRAPRRSPQVIRSATFSQRRRGFDEDEVRAFLGRVAGQVEAAEAECADLRADADGLRAEVDRLRTELRDRQDAPPEINERAVALFSQAQQVADRLVEEAVQHARDLMSAARSQEREIMERAHEAAQAAAREAGARSPGGAADVRAGHGGSGYDIPVSEIEYVRTFARVAQVQFRSVLEALAEQVDRLGQVPNMSEGRRSHRSADVSWQLEGGPVDEAGHGEPDRIEHGRDELDGDGPHPGDRRWSELGLG</sequence>